<dbReference type="GO" id="GO:0005975">
    <property type="term" value="P:carbohydrate metabolic process"/>
    <property type="evidence" value="ECO:0007669"/>
    <property type="project" value="UniProtKB-UniRule"/>
</dbReference>
<sequence>MENLNLYIKEHFKDSISVKEQILNDDNLVELIKKASLEVIKAYKNGNKTLLAGNGGSAADAQHIAGEFVSRFYFDRPGIASIALSTDTSILTAIGNDYGYENLFSRQVQAQGVKGDIFIGISTSGNSKNIIKALEVCKEKGIFSIGFSGASGGAMSELCDICIKVPSSCTPRIQESHIVIGHIICAIVEEELFGKGFSCKL</sequence>
<name>A0AAU7E6I0_9BACT</name>
<evidence type="ECO:0000256" key="2">
    <source>
        <dbReference type="ARBA" id="ARBA00004496"/>
    </source>
</evidence>
<dbReference type="GO" id="GO:0005737">
    <property type="term" value="C:cytoplasm"/>
    <property type="evidence" value="ECO:0007669"/>
    <property type="project" value="UniProtKB-SubCell"/>
</dbReference>
<dbReference type="Gene3D" id="3.40.50.10490">
    <property type="entry name" value="Glucose-6-phosphate isomerase like protein, domain 1"/>
    <property type="match status" value="1"/>
</dbReference>
<feature type="domain" description="SIS" evidence="10">
    <location>
        <begin position="39"/>
        <end position="198"/>
    </location>
</feature>
<evidence type="ECO:0000256" key="1">
    <source>
        <dbReference type="ARBA" id="ARBA00000348"/>
    </source>
</evidence>
<dbReference type="InterPro" id="IPR050099">
    <property type="entry name" value="SIS_GmhA/DiaA_subfam"/>
</dbReference>
<feature type="binding site" evidence="9">
    <location>
        <begin position="122"/>
        <end position="124"/>
    </location>
    <ligand>
        <name>substrate</name>
    </ligand>
</feature>
<feature type="binding site" evidence="9">
    <location>
        <position position="174"/>
    </location>
    <ligand>
        <name>Zn(2+)</name>
        <dbReference type="ChEBI" id="CHEBI:29105"/>
    </ligand>
</feature>
<feature type="binding site" evidence="9">
    <location>
        <position position="182"/>
    </location>
    <ligand>
        <name>Zn(2+)</name>
        <dbReference type="ChEBI" id="CHEBI:29105"/>
    </ligand>
</feature>
<comment type="similarity">
    <text evidence="3 9">Belongs to the SIS family. GmhA subfamily.</text>
</comment>
<dbReference type="RefSeq" id="WP_348518450.1">
    <property type="nucleotide sequence ID" value="NZ_CP155620.1"/>
</dbReference>
<keyword evidence="7 9" id="KW-0413">Isomerase</keyword>
<dbReference type="InterPro" id="IPR004515">
    <property type="entry name" value="Phosphoheptose_Isoase"/>
</dbReference>
<dbReference type="EMBL" id="CP155620">
    <property type="protein sequence ID" value="XBJ29022.1"/>
    <property type="molecule type" value="Genomic_DNA"/>
</dbReference>
<evidence type="ECO:0000256" key="6">
    <source>
        <dbReference type="ARBA" id="ARBA00022833"/>
    </source>
</evidence>
<comment type="cofactor">
    <cofactor evidence="9">
        <name>Zn(2+)</name>
        <dbReference type="ChEBI" id="CHEBI:29105"/>
    </cofactor>
    <text evidence="9">Binds 1 zinc ion per subunit.</text>
</comment>
<keyword evidence="5 9" id="KW-0479">Metal-binding</keyword>
<protein>
    <recommendedName>
        <fullName evidence="9">Phosphoheptose isomerase</fullName>
        <ecNumber evidence="9">5.3.1.28</ecNumber>
    </recommendedName>
    <alternativeName>
        <fullName evidence="9">Sedoheptulose 7-phosphate isomerase</fullName>
    </alternativeName>
</protein>
<comment type="subcellular location">
    <subcellularLocation>
        <location evidence="2 9">Cytoplasm</location>
    </subcellularLocation>
</comment>
<keyword evidence="6 9" id="KW-0862">Zinc</keyword>
<comment type="miscellaneous">
    <text evidence="9">The reaction produces a racemic mixture of D-glycero-alpha-D-manno-heptose 7-phosphate and D-glycero-beta-D-manno-heptose 7-phosphate.</text>
</comment>
<feature type="binding site" evidence="9">
    <location>
        <begin position="54"/>
        <end position="56"/>
    </location>
    <ligand>
        <name>substrate</name>
    </ligand>
</feature>
<dbReference type="GO" id="GO:1901135">
    <property type="term" value="P:carbohydrate derivative metabolic process"/>
    <property type="evidence" value="ECO:0007669"/>
    <property type="project" value="InterPro"/>
</dbReference>
<comment type="pathway">
    <text evidence="9">Carbohydrate biosynthesis; D-glycero-D-manno-heptose 7-phosphate biosynthesis; D-glycero-alpha-D-manno-heptose 7-phosphate and D-glycero-beta-D-manno-heptose 7-phosphate from sedoheptulose 7-phosphate: step 1/1.</text>
</comment>
<dbReference type="GO" id="GO:0008968">
    <property type="term" value="F:D-sedoheptulose 7-phosphate isomerase activity"/>
    <property type="evidence" value="ECO:0007669"/>
    <property type="project" value="UniProtKB-UniRule"/>
</dbReference>
<evidence type="ECO:0000256" key="5">
    <source>
        <dbReference type="ARBA" id="ARBA00022723"/>
    </source>
</evidence>
<evidence type="ECO:0000256" key="4">
    <source>
        <dbReference type="ARBA" id="ARBA00022490"/>
    </source>
</evidence>
<comment type="catalytic activity">
    <reaction evidence="1 9">
        <text>2 D-sedoheptulose 7-phosphate = D-glycero-alpha-D-manno-heptose 7-phosphate + D-glycero-beta-D-manno-heptose 7-phosphate</text>
        <dbReference type="Rhea" id="RHEA:27489"/>
        <dbReference type="ChEBI" id="CHEBI:57483"/>
        <dbReference type="ChEBI" id="CHEBI:60203"/>
        <dbReference type="ChEBI" id="CHEBI:60204"/>
        <dbReference type="EC" id="5.3.1.28"/>
    </reaction>
</comment>
<dbReference type="InterPro" id="IPR001347">
    <property type="entry name" value="SIS_dom"/>
</dbReference>
<feature type="binding site" evidence="9">
    <location>
        <position position="174"/>
    </location>
    <ligand>
        <name>substrate</name>
    </ligand>
</feature>
<feature type="binding site" evidence="9">
    <location>
        <position position="67"/>
    </location>
    <ligand>
        <name>substrate</name>
    </ligand>
</feature>
<keyword evidence="4 9" id="KW-0963">Cytoplasm</keyword>
<dbReference type="GO" id="GO:0008270">
    <property type="term" value="F:zinc ion binding"/>
    <property type="evidence" value="ECO:0007669"/>
    <property type="project" value="UniProtKB-UniRule"/>
</dbReference>
<dbReference type="PROSITE" id="PS51464">
    <property type="entry name" value="SIS"/>
    <property type="match status" value="1"/>
</dbReference>
<proteinExistence type="inferred from homology"/>
<dbReference type="SUPFAM" id="SSF53697">
    <property type="entry name" value="SIS domain"/>
    <property type="match status" value="1"/>
</dbReference>
<organism evidence="11">
    <name type="scientific">Campylobacter sp. CCS1377</name>
    <dbReference type="NCBI Taxonomy" id="3158229"/>
    <lineage>
        <taxon>Bacteria</taxon>
        <taxon>Pseudomonadati</taxon>
        <taxon>Campylobacterota</taxon>
        <taxon>Epsilonproteobacteria</taxon>
        <taxon>Campylobacterales</taxon>
        <taxon>Campylobacteraceae</taxon>
        <taxon>Campylobacter</taxon>
    </lineage>
</organism>
<dbReference type="GO" id="GO:0097367">
    <property type="term" value="F:carbohydrate derivative binding"/>
    <property type="evidence" value="ECO:0007669"/>
    <property type="project" value="InterPro"/>
</dbReference>
<dbReference type="CDD" id="cd05006">
    <property type="entry name" value="SIS_GmhA"/>
    <property type="match status" value="1"/>
</dbReference>
<feature type="binding site" evidence="9">
    <location>
        <position position="127"/>
    </location>
    <ligand>
        <name>substrate</name>
    </ligand>
</feature>
<dbReference type="InterPro" id="IPR035461">
    <property type="entry name" value="GmhA/DiaA"/>
</dbReference>
<dbReference type="AlphaFoldDB" id="A0AAU7E6I0"/>
<evidence type="ECO:0000259" key="10">
    <source>
        <dbReference type="PROSITE" id="PS51464"/>
    </source>
</evidence>
<dbReference type="EC" id="5.3.1.28" evidence="9"/>
<dbReference type="Pfam" id="PF13580">
    <property type="entry name" value="SIS_2"/>
    <property type="match status" value="1"/>
</dbReference>
<evidence type="ECO:0000256" key="3">
    <source>
        <dbReference type="ARBA" id="ARBA00009894"/>
    </source>
</evidence>
<evidence type="ECO:0000256" key="7">
    <source>
        <dbReference type="ARBA" id="ARBA00023235"/>
    </source>
</evidence>
<gene>
    <name evidence="9" type="primary">gmhA</name>
    <name evidence="11" type="ORF">AAH949_08020</name>
</gene>
<keyword evidence="8 9" id="KW-0119">Carbohydrate metabolism</keyword>
<evidence type="ECO:0000313" key="11">
    <source>
        <dbReference type="EMBL" id="XBJ29022.1"/>
    </source>
</evidence>
<dbReference type="HAMAP" id="MF_00067">
    <property type="entry name" value="GmhA"/>
    <property type="match status" value="1"/>
</dbReference>
<reference evidence="11" key="1">
    <citation type="submission" date="2024-05" db="EMBL/GenBank/DDBJ databases">
        <title>Campylobacter coli isolated from environmental waters in Slovenia.</title>
        <authorList>
            <person name="Zautner A.E."/>
            <person name="Bunk B."/>
            <person name="Riedel T."/>
            <person name="Sproeer C."/>
        </authorList>
    </citation>
    <scope>NUCLEOTIDE SEQUENCE</scope>
    <source>
        <strain evidence="11">CCS1377</strain>
    </source>
</reference>
<dbReference type="PANTHER" id="PTHR30390:SF6">
    <property type="entry name" value="DNAA INITIATOR-ASSOCIATING PROTEIN DIAA"/>
    <property type="match status" value="1"/>
</dbReference>
<evidence type="ECO:0000256" key="9">
    <source>
        <dbReference type="HAMAP-Rule" id="MF_00067"/>
    </source>
</evidence>
<feature type="binding site" evidence="9">
    <location>
        <position position="63"/>
    </location>
    <ligand>
        <name>Zn(2+)</name>
        <dbReference type="ChEBI" id="CHEBI:29105"/>
    </ligand>
</feature>
<dbReference type="InterPro" id="IPR046348">
    <property type="entry name" value="SIS_dom_sf"/>
</dbReference>
<feature type="binding site" evidence="9">
    <location>
        <begin position="96"/>
        <end position="97"/>
    </location>
    <ligand>
        <name>substrate</name>
    </ligand>
</feature>
<accession>A0AAU7E6I0</accession>
<dbReference type="PANTHER" id="PTHR30390">
    <property type="entry name" value="SEDOHEPTULOSE 7-PHOSPHATE ISOMERASE / DNAA INITIATOR-ASSOCIATING FACTOR FOR REPLICATION INITIATION"/>
    <property type="match status" value="1"/>
</dbReference>
<evidence type="ECO:0000256" key="8">
    <source>
        <dbReference type="ARBA" id="ARBA00023277"/>
    </source>
</evidence>
<comment type="function">
    <text evidence="9">Catalyzes the isomerization of sedoheptulose 7-phosphate in D-glycero-D-manno-heptose 7-phosphate.</text>
</comment>
<feature type="binding site" evidence="9">
    <location>
        <position position="67"/>
    </location>
    <ligand>
        <name>Zn(2+)</name>
        <dbReference type="ChEBI" id="CHEBI:29105"/>
    </ligand>
</feature>